<dbReference type="AlphaFoldDB" id="A0A3B0ZML2"/>
<sequence length="260" mass="30353">MPLTYTKYLQVDALLKLQQPLSDDPEHDEMLFIITHQVYELWFKQIIHELADFQSSLTQQNLPTAMRNLKRVLHILKVLVAQMDIIETLSPVSFRAFRDRLENASGFQSAQFREIEFILGRRNANVLVHYPQGEEIRNRLESLLHQPSLWDVFLRCIHTSGYEIPATELERDVSRPPEPSDPVQQQLLKIYQNEPLLTQLCEQMIDLDEGLQEWRYRHVKMVERTIGNKIGSGGSSGVDYLYKTLLAPLFPDLWAIRNKL</sequence>
<protein>
    <submittedName>
        <fullName evidence="6">Tryptophan 2,3-dioxygenase</fullName>
        <ecNumber evidence="6">1.13.11.11</ecNumber>
    </submittedName>
</protein>
<evidence type="ECO:0000256" key="3">
    <source>
        <dbReference type="ARBA" id="ARBA00022723"/>
    </source>
</evidence>
<evidence type="ECO:0000256" key="5">
    <source>
        <dbReference type="ARBA" id="ARBA00023004"/>
    </source>
</evidence>
<dbReference type="GO" id="GO:0020037">
    <property type="term" value="F:heme binding"/>
    <property type="evidence" value="ECO:0007669"/>
    <property type="project" value="InterPro"/>
</dbReference>
<comment type="subunit">
    <text evidence="1">Homotetramer.</text>
</comment>
<dbReference type="Gene3D" id="1.20.58.480">
    <property type="match status" value="1"/>
</dbReference>
<reference evidence="6" key="1">
    <citation type="submission" date="2018-06" db="EMBL/GenBank/DDBJ databases">
        <authorList>
            <person name="Zhirakovskaya E."/>
        </authorList>
    </citation>
    <scope>NUCLEOTIDE SEQUENCE</scope>
</reference>
<keyword evidence="4 6" id="KW-0560">Oxidoreductase</keyword>
<name>A0A3B0ZML2_9ZZZZ</name>
<dbReference type="GO" id="GO:0004833">
    <property type="term" value="F:L-tryptophan 2,3-dioxygenase activity"/>
    <property type="evidence" value="ECO:0007669"/>
    <property type="project" value="UniProtKB-EC"/>
</dbReference>
<dbReference type="PANTHER" id="PTHR10138:SF0">
    <property type="entry name" value="TRYPTOPHAN 2,3-DIOXYGENASE"/>
    <property type="match status" value="1"/>
</dbReference>
<organism evidence="6">
    <name type="scientific">hydrothermal vent metagenome</name>
    <dbReference type="NCBI Taxonomy" id="652676"/>
    <lineage>
        <taxon>unclassified sequences</taxon>
        <taxon>metagenomes</taxon>
        <taxon>ecological metagenomes</taxon>
    </lineage>
</organism>
<dbReference type="HAMAP" id="MF_01972">
    <property type="entry name" value="T23O"/>
    <property type="match status" value="1"/>
</dbReference>
<dbReference type="EC" id="1.13.11.11" evidence="6"/>
<dbReference type="FunFam" id="1.20.58.480:FF:000001">
    <property type="entry name" value="Tryptophan 2,3-dioxygenase"/>
    <property type="match status" value="1"/>
</dbReference>
<dbReference type="GO" id="GO:0046872">
    <property type="term" value="F:metal ion binding"/>
    <property type="evidence" value="ECO:0007669"/>
    <property type="project" value="UniProtKB-KW"/>
</dbReference>
<dbReference type="EMBL" id="UOFQ01000103">
    <property type="protein sequence ID" value="VAW88642.1"/>
    <property type="molecule type" value="Genomic_DNA"/>
</dbReference>
<dbReference type="PANTHER" id="PTHR10138">
    <property type="entry name" value="TRYPTOPHAN 2,3-DIOXYGENASE"/>
    <property type="match status" value="1"/>
</dbReference>
<gene>
    <name evidence="6" type="ORF">MNBD_GAMMA17-2301</name>
</gene>
<dbReference type="GO" id="GO:0019441">
    <property type="term" value="P:L-tryptophan catabolic process to kynurenine"/>
    <property type="evidence" value="ECO:0007669"/>
    <property type="project" value="InterPro"/>
</dbReference>
<dbReference type="GO" id="GO:0019442">
    <property type="term" value="P:L-tryptophan catabolic process to acetyl-CoA"/>
    <property type="evidence" value="ECO:0007669"/>
    <property type="project" value="TreeGrafter"/>
</dbReference>
<evidence type="ECO:0000256" key="1">
    <source>
        <dbReference type="ARBA" id="ARBA00011881"/>
    </source>
</evidence>
<dbReference type="SUPFAM" id="SSF140959">
    <property type="entry name" value="Indolic compounds 2,3-dioxygenase-like"/>
    <property type="match status" value="1"/>
</dbReference>
<keyword evidence="2" id="KW-0349">Heme</keyword>
<dbReference type="InterPro" id="IPR004981">
    <property type="entry name" value="Trp_2_3_dOase"/>
</dbReference>
<keyword evidence="5" id="KW-0408">Iron</keyword>
<keyword evidence="6" id="KW-0223">Dioxygenase</keyword>
<keyword evidence="3" id="KW-0479">Metal-binding</keyword>
<evidence type="ECO:0000256" key="2">
    <source>
        <dbReference type="ARBA" id="ARBA00022617"/>
    </source>
</evidence>
<evidence type="ECO:0000256" key="4">
    <source>
        <dbReference type="ARBA" id="ARBA00023002"/>
    </source>
</evidence>
<dbReference type="InterPro" id="IPR037217">
    <property type="entry name" value="Trp/Indoleamine_2_3_dOase-like"/>
</dbReference>
<proteinExistence type="inferred from homology"/>
<dbReference type="Pfam" id="PF03301">
    <property type="entry name" value="Trp_dioxygenase"/>
    <property type="match status" value="2"/>
</dbReference>
<accession>A0A3B0ZML2</accession>
<evidence type="ECO:0000313" key="6">
    <source>
        <dbReference type="EMBL" id="VAW88642.1"/>
    </source>
</evidence>